<organism evidence="2 3">
    <name type="scientific">Orbilia javanica</name>
    <dbReference type="NCBI Taxonomy" id="47235"/>
    <lineage>
        <taxon>Eukaryota</taxon>
        <taxon>Fungi</taxon>
        <taxon>Dikarya</taxon>
        <taxon>Ascomycota</taxon>
        <taxon>Pezizomycotina</taxon>
        <taxon>Orbiliomycetes</taxon>
        <taxon>Orbiliales</taxon>
        <taxon>Orbiliaceae</taxon>
        <taxon>Orbilia</taxon>
    </lineage>
</organism>
<evidence type="ECO:0000313" key="2">
    <source>
        <dbReference type="EMBL" id="KAK6356967.1"/>
    </source>
</evidence>
<evidence type="ECO:0000256" key="1">
    <source>
        <dbReference type="SAM" id="MobiDB-lite"/>
    </source>
</evidence>
<comment type="caution">
    <text evidence="2">The sequence shown here is derived from an EMBL/GenBank/DDBJ whole genome shotgun (WGS) entry which is preliminary data.</text>
</comment>
<dbReference type="EMBL" id="JAVHNR010000001">
    <property type="protein sequence ID" value="KAK6356967.1"/>
    <property type="molecule type" value="Genomic_DNA"/>
</dbReference>
<reference evidence="2 3" key="1">
    <citation type="submission" date="2019-10" db="EMBL/GenBank/DDBJ databases">
        <authorList>
            <person name="Palmer J.M."/>
        </authorList>
    </citation>
    <scope>NUCLEOTIDE SEQUENCE [LARGE SCALE GENOMIC DNA]</scope>
    <source>
        <strain evidence="2 3">TWF718</strain>
    </source>
</reference>
<keyword evidence="3" id="KW-1185">Reference proteome</keyword>
<accession>A0AAN8RMN3</accession>
<feature type="region of interest" description="Disordered" evidence="1">
    <location>
        <begin position="1"/>
        <end position="104"/>
    </location>
</feature>
<dbReference type="AlphaFoldDB" id="A0AAN8RMN3"/>
<feature type="compositionally biased region" description="Polar residues" evidence="1">
    <location>
        <begin position="63"/>
        <end position="72"/>
    </location>
</feature>
<dbReference type="Proteomes" id="UP001313282">
    <property type="component" value="Unassembled WGS sequence"/>
</dbReference>
<protein>
    <submittedName>
        <fullName evidence="2">Uncharacterized protein</fullName>
    </submittedName>
</protein>
<sequence length="120" mass="13115">MSGIGNKPSFASFSATRRSLPFANQRLSTSTTGPVIRRRYTDSDLSQVEPIPIAEAGHKPTDHVTSGTATSPEVNKNKKKKKKKGNVEGENPDDSQASSSRHFYSFTSHIPSVRSYFSKA</sequence>
<feature type="compositionally biased region" description="Polar residues" evidence="1">
    <location>
        <begin position="94"/>
        <end position="104"/>
    </location>
</feature>
<evidence type="ECO:0000313" key="3">
    <source>
        <dbReference type="Proteomes" id="UP001313282"/>
    </source>
</evidence>
<gene>
    <name evidence="2" type="ORF">TWF718_001301</name>
</gene>
<proteinExistence type="predicted"/>
<name>A0AAN8RMN3_9PEZI</name>